<dbReference type="EMBL" id="CM047743">
    <property type="protein sequence ID" value="KAJ0031127.1"/>
    <property type="molecule type" value="Genomic_DNA"/>
</dbReference>
<protein>
    <submittedName>
        <fullName evidence="1">Uncharacterized protein</fullName>
    </submittedName>
</protein>
<sequence length="122" mass="13814">MDVPVMHDMAAESESNDGSFSFLSREENSSDYTIDFDVGGIDLSEILAFSFNKLSEFDDDVIEEATINDKSEAKGIAGEAYLVKEKMIENWNEDSDYFEAKMESGFASLASFYESSEEYWLF</sequence>
<accession>A0ACC0Y770</accession>
<proteinExistence type="predicted"/>
<organism evidence="1 2">
    <name type="scientific">Pistacia integerrima</name>
    <dbReference type="NCBI Taxonomy" id="434235"/>
    <lineage>
        <taxon>Eukaryota</taxon>
        <taxon>Viridiplantae</taxon>
        <taxon>Streptophyta</taxon>
        <taxon>Embryophyta</taxon>
        <taxon>Tracheophyta</taxon>
        <taxon>Spermatophyta</taxon>
        <taxon>Magnoliopsida</taxon>
        <taxon>eudicotyledons</taxon>
        <taxon>Gunneridae</taxon>
        <taxon>Pentapetalae</taxon>
        <taxon>rosids</taxon>
        <taxon>malvids</taxon>
        <taxon>Sapindales</taxon>
        <taxon>Anacardiaceae</taxon>
        <taxon>Pistacia</taxon>
    </lineage>
</organism>
<reference evidence="2" key="1">
    <citation type="journal article" date="2023" name="G3 (Bethesda)">
        <title>Genome assembly and association tests identify interacting loci associated with vigor, precocity, and sex in interspecific pistachio rootstocks.</title>
        <authorList>
            <person name="Palmer W."/>
            <person name="Jacygrad E."/>
            <person name="Sagayaradj S."/>
            <person name="Cavanaugh K."/>
            <person name="Han R."/>
            <person name="Bertier L."/>
            <person name="Beede B."/>
            <person name="Kafkas S."/>
            <person name="Golino D."/>
            <person name="Preece J."/>
            <person name="Michelmore R."/>
        </authorList>
    </citation>
    <scope>NUCLEOTIDE SEQUENCE [LARGE SCALE GENOMIC DNA]</scope>
</reference>
<gene>
    <name evidence="1" type="ORF">Pint_13692</name>
</gene>
<dbReference type="Proteomes" id="UP001163603">
    <property type="component" value="Chromosome 8"/>
</dbReference>
<name>A0ACC0Y770_9ROSI</name>
<evidence type="ECO:0000313" key="2">
    <source>
        <dbReference type="Proteomes" id="UP001163603"/>
    </source>
</evidence>
<evidence type="ECO:0000313" key="1">
    <source>
        <dbReference type="EMBL" id="KAJ0031127.1"/>
    </source>
</evidence>
<comment type="caution">
    <text evidence="1">The sequence shown here is derived from an EMBL/GenBank/DDBJ whole genome shotgun (WGS) entry which is preliminary data.</text>
</comment>
<keyword evidence="2" id="KW-1185">Reference proteome</keyword>